<dbReference type="PANTHER" id="PTHR22835">
    <property type="entry name" value="ZINC FINGER FYVE DOMAIN CONTAINING PROTEIN"/>
    <property type="match status" value="1"/>
</dbReference>
<name>A0A0L6VVY9_9BASI</name>
<keyword evidence="5" id="KW-1185">Reference proteome</keyword>
<sequence>MISIVCIVLAFCLTSIDSICTDSFQRTQGQVKLAIQPTCGALTSDTFVNFNSGINLDKIKTIYSFGDSWSATGNSTGGPSKPAVVTGSNPKAGGRASNGLVWSEDLAANKTLMSYAIGGATVDSTLWSLRVGSLSPSIFHPFLTLPLRFTVKKYRHGRSCYNLPSTRCENKPYVVSPQTSASRLLWDLATVFYGINDYAASHAGPGTMEEAAQRLIVQTERLIGVGLENILVICMLFLTPTPQDSPPFNREGLRIFDTVVWRGFKRLIESKNIQFAYVDLTALFTAIADNPHAFGYKSTQSCCKSQFSTVGACNDPDQTLYWIPSHPSKETHRLIAEWIQKVLKNCGPSGSSRLGGPPPGKSSGVTSPPAKTYRS</sequence>
<accession>A0A0L6VVY9</accession>
<dbReference type="InterPro" id="IPR036514">
    <property type="entry name" value="SGNH_hydro_sf"/>
</dbReference>
<evidence type="ECO:0000256" key="2">
    <source>
        <dbReference type="SAM" id="MobiDB-lite"/>
    </source>
</evidence>
<organism evidence="4 5">
    <name type="scientific">Puccinia sorghi</name>
    <dbReference type="NCBI Taxonomy" id="27349"/>
    <lineage>
        <taxon>Eukaryota</taxon>
        <taxon>Fungi</taxon>
        <taxon>Dikarya</taxon>
        <taxon>Basidiomycota</taxon>
        <taxon>Pucciniomycotina</taxon>
        <taxon>Pucciniomycetes</taxon>
        <taxon>Pucciniales</taxon>
        <taxon>Pucciniaceae</taxon>
        <taxon>Puccinia</taxon>
    </lineage>
</organism>
<protein>
    <recommendedName>
        <fullName evidence="6">Carbohydrate esterase family 16 protein</fullName>
    </recommendedName>
</protein>
<evidence type="ECO:0000256" key="3">
    <source>
        <dbReference type="SAM" id="SignalP"/>
    </source>
</evidence>
<dbReference type="AlphaFoldDB" id="A0A0L6VVY9"/>
<evidence type="ECO:0000313" key="4">
    <source>
        <dbReference type="EMBL" id="KNZ64410.1"/>
    </source>
</evidence>
<keyword evidence="3" id="KW-0732">Signal</keyword>
<dbReference type="Proteomes" id="UP000037035">
    <property type="component" value="Unassembled WGS sequence"/>
</dbReference>
<feature type="chain" id="PRO_5005568729" description="Carbohydrate esterase family 16 protein" evidence="3">
    <location>
        <begin position="19"/>
        <end position="375"/>
    </location>
</feature>
<evidence type="ECO:0008006" key="6">
    <source>
        <dbReference type="Google" id="ProtNLM"/>
    </source>
</evidence>
<dbReference type="OrthoDB" id="1600564at2759"/>
<feature type="signal peptide" evidence="3">
    <location>
        <begin position="1"/>
        <end position="18"/>
    </location>
</feature>
<comment type="similarity">
    <text evidence="1">Belongs to the 'GDSL' lipolytic enzyme family.</text>
</comment>
<reference evidence="4 5" key="1">
    <citation type="submission" date="2015-08" db="EMBL/GenBank/DDBJ databases">
        <title>Next Generation Sequencing and Analysis of the Genome of Puccinia sorghi L Schw, the Causal Agent of Maize Common Rust.</title>
        <authorList>
            <person name="Rochi L."/>
            <person name="Burguener G."/>
            <person name="Darino M."/>
            <person name="Turjanski A."/>
            <person name="Kreff E."/>
            <person name="Dieguez M.J."/>
            <person name="Sacco F."/>
        </authorList>
    </citation>
    <scope>NUCLEOTIDE SEQUENCE [LARGE SCALE GENOMIC DNA]</scope>
    <source>
        <strain evidence="4 5">RO10H11247</strain>
    </source>
</reference>
<comment type="caution">
    <text evidence="4">The sequence shown here is derived from an EMBL/GenBank/DDBJ whole genome shotgun (WGS) entry which is preliminary data.</text>
</comment>
<evidence type="ECO:0000313" key="5">
    <source>
        <dbReference type="Proteomes" id="UP000037035"/>
    </source>
</evidence>
<dbReference type="InterPro" id="IPR001087">
    <property type="entry name" value="GDSL"/>
</dbReference>
<proteinExistence type="inferred from homology"/>
<feature type="compositionally biased region" description="Low complexity" evidence="2">
    <location>
        <begin position="349"/>
        <end position="369"/>
    </location>
</feature>
<dbReference type="Pfam" id="PF00657">
    <property type="entry name" value="Lipase_GDSL"/>
    <property type="match status" value="1"/>
</dbReference>
<dbReference type="VEuPathDB" id="FungiDB:VP01_1031g3"/>
<dbReference type="EMBL" id="LAVV01000355">
    <property type="protein sequence ID" value="KNZ64410.1"/>
    <property type="molecule type" value="Genomic_DNA"/>
</dbReference>
<gene>
    <name evidence="4" type="ORF">VP01_1031g3</name>
</gene>
<dbReference type="Gene3D" id="3.40.50.1110">
    <property type="entry name" value="SGNH hydrolase"/>
    <property type="match status" value="1"/>
</dbReference>
<evidence type="ECO:0000256" key="1">
    <source>
        <dbReference type="ARBA" id="ARBA00008668"/>
    </source>
</evidence>
<dbReference type="GO" id="GO:0016788">
    <property type="term" value="F:hydrolase activity, acting on ester bonds"/>
    <property type="evidence" value="ECO:0007669"/>
    <property type="project" value="InterPro"/>
</dbReference>
<feature type="region of interest" description="Disordered" evidence="2">
    <location>
        <begin position="349"/>
        <end position="375"/>
    </location>
</feature>
<dbReference type="SUPFAM" id="SSF52266">
    <property type="entry name" value="SGNH hydrolase"/>
    <property type="match status" value="1"/>
</dbReference>